<keyword evidence="3" id="KW-0808">Transferase</keyword>
<feature type="region of interest" description="Disordered" evidence="1">
    <location>
        <begin position="413"/>
        <end position="454"/>
    </location>
</feature>
<feature type="compositionally biased region" description="Polar residues" evidence="1">
    <location>
        <begin position="417"/>
        <end position="439"/>
    </location>
</feature>
<gene>
    <name evidence="3" type="primary">X-element ORF2</name>
    <name evidence="3" type="ORF">CEXT_54601</name>
</gene>
<accession>A0AAV4WNE6</accession>
<comment type="caution">
    <text evidence="3">The sequence shown here is derived from an EMBL/GenBank/DDBJ whole genome shotgun (WGS) entry which is preliminary data.</text>
</comment>
<dbReference type="PANTHER" id="PTHR47510:SF3">
    <property type="entry name" value="ENDO_EXONUCLEASE_PHOSPHATASE DOMAIN-CONTAINING PROTEIN"/>
    <property type="match status" value="1"/>
</dbReference>
<keyword evidence="3" id="KW-0695">RNA-directed DNA polymerase</keyword>
<sequence length="494" mass="56774">MIMKPADIHSFMKKINTDLKVKITCKLTTQYLKLEPDTETITKYLDNTNVPYYIITPKNLRPLKVVLRGLLSTLNYAIKNELTDLKFQDLTALHNTFNSYFMDGDFNSHHRHWNCSRANTFGKHLFKFTTDNRLHIAAPPTPNRFDGLESLLITLLTLLTPVTSKKISKLPKSLIFPKKSETKITTRKHLRKIWQSTRHPNDKNNYTLLNNEIKQLIKREKNKNWNNHLNSLSTHDNSLWNTIKSIRKQTHIIPPLKNNNSLSYSNINKANTLSAHNETQFTPNNVTNIPTETLVDSSISRFKTSHITNPNHPDSEINILLSEIIQFIKNLKNNKVPGYDNITNTMLKNIPIKFIFYITDIINALFKIQYFPQLCKSSYCTNLQRVGKDPKLPENYRPISLLPVISKVYENGETRKPSTSHATKAQPATQNSTRPNSKAIQADKNKKPKKRIEDEDGFIPAKHLVCRGTPAVTVPVVQISNNTNHFLSTNPHQR</sequence>
<keyword evidence="3" id="KW-0548">Nucleotidyltransferase</keyword>
<dbReference type="Pfam" id="PF14529">
    <property type="entry name" value="Exo_endo_phos_2"/>
    <property type="match status" value="1"/>
</dbReference>
<reference evidence="3 4" key="1">
    <citation type="submission" date="2021-06" db="EMBL/GenBank/DDBJ databases">
        <title>Caerostris extrusa draft genome.</title>
        <authorList>
            <person name="Kono N."/>
            <person name="Arakawa K."/>
        </authorList>
    </citation>
    <scope>NUCLEOTIDE SEQUENCE [LARGE SCALE GENOMIC DNA]</scope>
</reference>
<dbReference type="InterPro" id="IPR005135">
    <property type="entry name" value="Endo/exonuclease/phosphatase"/>
</dbReference>
<dbReference type="AlphaFoldDB" id="A0AAV4WNE6"/>
<proteinExistence type="predicted"/>
<keyword evidence="4" id="KW-1185">Reference proteome</keyword>
<protein>
    <submittedName>
        <fullName evidence="3">Probable RNA-directed DNA polymerase from transposon X-element</fullName>
    </submittedName>
</protein>
<dbReference type="Proteomes" id="UP001054945">
    <property type="component" value="Unassembled WGS sequence"/>
</dbReference>
<dbReference type="GO" id="GO:0003964">
    <property type="term" value="F:RNA-directed DNA polymerase activity"/>
    <property type="evidence" value="ECO:0007669"/>
    <property type="project" value="UniProtKB-KW"/>
</dbReference>
<evidence type="ECO:0000313" key="3">
    <source>
        <dbReference type="EMBL" id="GIY83480.1"/>
    </source>
</evidence>
<feature type="domain" description="Endonuclease/exonuclease/phosphatase" evidence="2">
    <location>
        <begin position="88"/>
        <end position="145"/>
    </location>
</feature>
<name>A0AAV4WNE6_CAEEX</name>
<organism evidence="3 4">
    <name type="scientific">Caerostris extrusa</name>
    <name type="common">Bark spider</name>
    <name type="synonym">Caerostris bankana</name>
    <dbReference type="NCBI Taxonomy" id="172846"/>
    <lineage>
        <taxon>Eukaryota</taxon>
        <taxon>Metazoa</taxon>
        <taxon>Ecdysozoa</taxon>
        <taxon>Arthropoda</taxon>
        <taxon>Chelicerata</taxon>
        <taxon>Arachnida</taxon>
        <taxon>Araneae</taxon>
        <taxon>Araneomorphae</taxon>
        <taxon>Entelegynae</taxon>
        <taxon>Araneoidea</taxon>
        <taxon>Araneidae</taxon>
        <taxon>Caerostris</taxon>
    </lineage>
</organism>
<evidence type="ECO:0000259" key="2">
    <source>
        <dbReference type="Pfam" id="PF14529"/>
    </source>
</evidence>
<dbReference type="EMBL" id="BPLR01016391">
    <property type="protein sequence ID" value="GIY83480.1"/>
    <property type="molecule type" value="Genomic_DNA"/>
</dbReference>
<evidence type="ECO:0000256" key="1">
    <source>
        <dbReference type="SAM" id="MobiDB-lite"/>
    </source>
</evidence>
<dbReference type="InterPro" id="IPR036691">
    <property type="entry name" value="Endo/exonu/phosph_ase_sf"/>
</dbReference>
<dbReference type="Gene3D" id="3.60.10.10">
    <property type="entry name" value="Endonuclease/exonuclease/phosphatase"/>
    <property type="match status" value="1"/>
</dbReference>
<dbReference type="PANTHER" id="PTHR47510">
    <property type="entry name" value="REVERSE TRANSCRIPTASE DOMAIN-CONTAINING PROTEIN"/>
    <property type="match status" value="1"/>
</dbReference>
<evidence type="ECO:0000313" key="4">
    <source>
        <dbReference type="Proteomes" id="UP001054945"/>
    </source>
</evidence>